<keyword evidence="7" id="KW-0175">Coiled coil</keyword>
<comment type="subcellular location">
    <subcellularLocation>
        <location evidence="1">Cell membrane</location>
        <topology evidence="1">Multi-pass membrane protein</topology>
    </subcellularLocation>
</comment>
<feature type="transmembrane region" description="Helical" evidence="8">
    <location>
        <begin position="407"/>
        <end position="427"/>
    </location>
</feature>
<comment type="similarity">
    <text evidence="2">Belongs to the ExbB/TolQ family.</text>
</comment>
<dbReference type="PANTHER" id="PTHR30625:SF11">
    <property type="entry name" value="MOTA_TOLQ_EXBB PROTON CHANNEL DOMAIN-CONTAINING PROTEIN"/>
    <property type="match status" value="1"/>
</dbReference>
<evidence type="ECO:0000256" key="3">
    <source>
        <dbReference type="ARBA" id="ARBA00022475"/>
    </source>
</evidence>
<evidence type="ECO:0000256" key="1">
    <source>
        <dbReference type="ARBA" id="ARBA00004651"/>
    </source>
</evidence>
<evidence type="ECO:0000256" key="5">
    <source>
        <dbReference type="ARBA" id="ARBA00022989"/>
    </source>
</evidence>
<feature type="coiled-coil region" evidence="7">
    <location>
        <begin position="58"/>
        <end position="99"/>
    </location>
</feature>
<dbReference type="PIRSF" id="PIRSF037714">
    <property type="entry name" value="TolR"/>
    <property type="match status" value="1"/>
</dbReference>
<organism evidence="10">
    <name type="scientific">marine metagenome</name>
    <dbReference type="NCBI Taxonomy" id="408172"/>
    <lineage>
        <taxon>unclassified sequences</taxon>
        <taxon>metagenomes</taxon>
        <taxon>ecological metagenomes</taxon>
    </lineage>
</organism>
<reference evidence="10" key="1">
    <citation type="submission" date="2018-05" db="EMBL/GenBank/DDBJ databases">
        <authorList>
            <person name="Lanie J.A."/>
            <person name="Ng W.-L."/>
            <person name="Kazmierczak K.M."/>
            <person name="Andrzejewski T.M."/>
            <person name="Davidsen T.M."/>
            <person name="Wayne K.J."/>
            <person name="Tettelin H."/>
            <person name="Glass J.I."/>
            <person name="Rusch D."/>
            <person name="Podicherti R."/>
            <person name="Tsui H.-C.T."/>
            <person name="Winkler M.E."/>
        </authorList>
    </citation>
    <scope>NUCLEOTIDE SEQUENCE</scope>
</reference>
<dbReference type="AlphaFoldDB" id="A0A381PTJ4"/>
<dbReference type="GO" id="GO:0017038">
    <property type="term" value="P:protein import"/>
    <property type="evidence" value="ECO:0007669"/>
    <property type="project" value="TreeGrafter"/>
</dbReference>
<protein>
    <recommendedName>
        <fullName evidence="9">MotA/TolQ/ExbB proton channel domain-containing protein</fullName>
    </recommendedName>
</protein>
<feature type="domain" description="MotA/TolQ/ExbB proton channel" evidence="9">
    <location>
        <begin position="324"/>
        <end position="444"/>
    </location>
</feature>
<dbReference type="GO" id="GO:0005886">
    <property type="term" value="C:plasma membrane"/>
    <property type="evidence" value="ECO:0007669"/>
    <property type="project" value="UniProtKB-SubCell"/>
</dbReference>
<evidence type="ECO:0000256" key="8">
    <source>
        <dbReference type="SAM" id="Phobius"/>
    </source>
</evidence>
<evidence type="ECO:0000256" key="7">
    <source>
        <dbReference type="SAM" id="Coils"/>
    </source>
</evidence>
<sequence>MPLFFITLLVFPVNSEEEAEEAVNEPSSPAELLELVQKGQFADTAEQRERERKFRNEKNKQAKLLADAKAERARLEREAARLEQKFEANEALLVVAEAQLKERLGSLNEIFGHLAGLATEARNIFEQSLTSAQFGKDREEFLTKLAVKMGEGVALATIPELERLWFELQREINATGEVVKFNADVIALDGTVEEREVVRVGVFNAVSDGNYLTYASTRGMYEELPSQPAGRYTSTTSDVFDADAFPVQFAVDPTGPQGGSYLASLISMSGAWERINGEGGPIGYVIFYVLGLGGVGLFIWRLVTLRGIRAAVDSQLAASTLNTDNPLGRVLKIAEDNPKADTETIELKMAEQILNERPPIEKLNWLIKLISIVAPLMGLFGTIVGMIETFQMITLFGTGDPKTMASGISIALVTTWLGLMVAIPMTFMSAIVSNFSKGILETIEEQAIGMAAERSEK</sequence>
<dbReference type="Pfam" id="PF01618">
    <property type="entry name" value="MotA_ExbB"/>
    <property type="match status" value="1"/>
</dbReference>
<evidence type="ECO:0000256" key="4">
    <source>
        <dbReference type="ARBA" id="ARBA00022692"/>
    </source>
</evidence>
<evidence type="ECO:0000256" key="6">
    <source>
        <dbReference type="ARBA" id="ARBA00023136"/>
    </source>
</evidence>
<name>A0A381PTJ4_9ZZZZ</name>
<dbReference type="InterPro" id="IPR050790">
    <property type="entry name" value="ExbB/TolQ_transport"/>
</dbReference>
<feature type="transmembrane region" description="Helical" evidence="8">
    <location>
        <begin position="282"/>
        <end position="300"/>
    </location>
</feature>
<proteinExistence type="inferred from homology"/>
<dbReference type="PANTHER" id="PTHR30625">
    <property type="entry name" value="PROTEIN TOLQ"/>
    <property type="match status" value="1"/>
</dbReference>
<dbReference type="EMBL" id="UINC01001059">
    <property type="protein sequence ID" value="SUZ69299.1"/>
    <property type="molecule type" value="Genomic_DNA"/>
</dbReference>
<accession>A0A381PTJ4</accession>
<keyword evidence="5 8" id="KW-1133">Transmembrane helix</keyword>
<keyword evidence="6 8" id="KW-0472">Membrane</keyword>
<evidence type="ECO:0000313" key="10">
    <source>
        <dbReference type="EMBL" id="SUZ69299.1"/>
    </source>
</evidence>
<gene>
    <name evidence="10" type="ORF">METZ01_LOCUS22153</name>
</gene>
<keyword evidence="3" id="KW-1003">Cell membrane</keyword>
<feature type="transmembrane region" description="Helical" evidence="8">
    <location>
        <begin position="365"/>
        <end position="387"/>
    </location>
</feature>
<evidence type="ECO:0000259" key="9">
    <source>
        <dbReference type="Pfam" id="PF01618"/>
    </source>
</evidence>
<dbReference type="InterPro" id="IPR017270">
    <property type="entry name" value="MotA/TolQ/ExbB-rel"/>
</dbReference>
<evidence type="ECO:0000256" key="2">
    <source>
        <dbReference type="ARBA" id="ARBA00010442"/>
    </source>
</evidence>
<dbReference type="InterPro" id="IPR002898">
    <property type="entry name" value="MotA_ExbB_proton_chnl"/>
</dbReference>
<keyword evidence="4 8" id="KW-0812">Transmembrane</keyword>